<comment type="caution">
    <text evidence="2">The sequence shown here is derived from an EMBL/GenBank/DDBJ whole genome shotgun (WGS) entry which is preliminary data.</text>
</comment>
<accession>A0ABD0L8T7</accession>
<feature type="compositionally biased region" description="Polar residues" evidence="1">
    <location>
        <begin position="1"/>
        <end position="15"/>
    </location>
</feature>
<proteinExistence type="predicted"/>
<gene>
    <name evidence="2" type="ORF">BaRGS_00013045</name>
</gene>
<evidence type="ECO:0000313" key="2">
    <source>
        <dbReference type="EMBL" id="KAK7495598.1"/>
    </source>
</evidence>
<reference evidence="2 3" key="1">
    <citation type="journal article" date="2023" name="Sci. Data">
        <title>Genome assembly of the Korean intertidal mud-creeper Batillaria attramentaria.</title>
        <authorList>
            <person name="Patra A.K."/>
            <person name="Ho P.T."/>
            <person name="Jun S."/>
            <person name="Lee S.J."/>
            <person name="Kim Y."/>
            <person name="Won Y.J."/>
        </authorList>
    </citation>
    <scope>NUCLEOTIDE SEQUENCE [LARGE SCALE GENOMIC DNA]</scope>
    <source>
        <strain evidence="2">Wonlab-2016</strain>
    </source>
</reference>
<evidence type="ECO:0000256" key="1">
    <source>
        <dbReference type="SAM" id="MobiDB-lite"/>
    </source>
</evidence>
<keyword evidence="3" id="KW-1185">Reference proteome</keyword>
<dbReference type="AlphaFoldDB" id="A0ABD0L8T7"/>
<evidence type="ECO:0000313" key="3">
    <source>
        <dbReference type="Proteomes" id="UP001519460"/>
    </source>
</evidence>
<dbReference type="Proteomes" id="UP001519460">
    <property type="component" value="Unassembled WGS sequence"/>
</dbReference>
<protein>
    <submittedName>
        <fullName evidence="2">Uncharacterized protein</fullName>
    </submittedName>
</protein>
<dbReference type="EMBL" id="JACVVK020000073">
    <property type="protein sequence ID" value="KAK7495598.1"/>
    <property type="molecule type" value="Genomic_DNA"/>
</dbReference>
<name>A0ABD0L8T7_9CAEN</name>
<organism evidence="2 3">
    <name type="scientific">Batillaria attramentaria</name>
    <dbReference type="NCBI Taxonomy" id="370345"/>
    <lineage>
        <taxon>Eukaryota</taxon>
        <taxon>Metazoa</taxon>
        <taxon>Spiralia</taxon>
        <taxon>Lophotrochozoa</taxon>
        <taxon>Mollusca</taxon>
        <taxon>Gastropoda</taxon>
        <taxon>Caenogastropoda</taxon>
        <taxon>Sorbeoconcha</taxon>
        <taxon>Cerithioidea</taxon>
        <taxon>Batillariidae</taxon>
        <taxon>Batillaria</taxon>
    </lineage>
</organism>
<feature type="region of interest" description="Disordered" evidence="1">
    <location>
        <begin position="1"/>
        <end position="24"/>
    </location>
</feature>
<sequence length="69" mass="7646">LTCHSQTGNNSTNVTARKHPKFEHTLGVTRGAKTPNADRVIVVNKRSPVVQKLWLPYAAYCPTMTLLRG</sequence>
<feature type="non-terminal residue" evidence="2">
    <location>
        <position position="1"/>
    </location>
</feature>